<dbReference type="EMBL" id="BAABIA010000018">
    <property type="protein sequence ID" value="GAA5150177.1"/>
    <property type="molecule type" value="Genomic_DNA"/>
</dbReference>
<dbReference type="Pfam" id="PF13474">
    <property type="entry name" value="SnoaL_3"/>
    <property type="match status" value="1"/>
</dbReference>
<accession>A0ABP9PQ99</accession>
<organism evidence="2 3">
    <name type="scientific">Prosthecobacter algae</name>
    <dbReference type="NCBI Taxonomy" id="1144682"/>
    <lineage>
        <taxon>Bacteria</taxon>
        <taxon>Pseudomonadati</taxon>
        <taxon>Verrucomicrobiota</taxon>
        <taxon>Verrucomicrobiia</taxon>
        <taxon>Verrucomicrobiales</taxon>
        <taxon>Verrucomicrobiaceae</taxon>
        <taxon>Prosthecobacter</taxon>
    </lineage>
</organism>
<dbReference type="SUPFAM" id="SSF54427">
    <property type="entry name" value="NTF2-like"/>
    <property type="match status" value="1"/>
</dbReference>
<proteinExistence type="predicted"/>
<dbReference type="InterPro" id="IPR032710">
    <property type="entry name" value="NTF2-like_dom_sf"/>
</dbReference>
<dbReference type="RefSeq" id="WP_345739045.1">
    <property type="nucleotide sequence ID" value="NZ_BAABIA010000018.1"/>
</dbReference>
<keyword evidence="3" id="KW-1185">Reference proteome</keyword>
<protein>
    <recommendedName>
        <fullName evidence="1">SnoaL-like domain-containing protein</fullName>
    </recommendedName>
</protein>
<evidence type="ECO:0000313" key="2">
    <source>
        <dbReference type="EMBL" id="GAA5150177.1"/>
    </source>
</evidence>
<name>A0ABP9PQ99_9BACT</name>
<feature type="domain" description="SnoaL-like" evidence="1">
    <location>
        <begin position="14"/>
        <end position="133"/>
    </location>
</feature>
<dbReference type="InterPro" id="IPR037401">
    <property type="entry name" value="SnoaL-like"/>
</dbReference>
<dbReference type="Gene3D" id="3.10.450.50">
    <property type="match status" value="1"/>
</dbReference>
<reference evidence="3" key="1">
    <citation type="journal article" date="2019" name="Int. J. Syst. Evol. Microbiol.">
        <title>The Global Catalogue of Microorganisms (GCM) 10K type strain sequencing project: providing services to taxonomists for standard genome sequencing and annotation.</title>
        <authorList>
            <consortium name="The Broad Institute Genomics Platform"/>
            <consortium name="The Broad Institute Genome Sequencing Center for Infectious Disease"/>
            <person name="Wu L."/>
            <person name="Ma J."/>
        </authorList>
    </citation>
    <scope>NUCLEOTIDE SEQUENCE [LARGE SCALE GENOMIC DNA]</scope>
    <source>
        <strain evidence="3">JCM 18053</strain>
    </source>
</reference>
<dbReference type="Proteomes" id="UP001499852">
    <property type="component" value="Unassembled WGS sequence"/>
</dbReference>
<sequence length="151" mass="17186">MNTPTSPHEAESQVRATIQTWTDAIHRKDVPAVLSLFATQTVRFFLSPPLETEAPPLENVEAWFRTFEGDIGYEVRQLTLTTSGQLAFTNSLNRITGARSDGQQTNFWFRQTLCLRLIDHHWRIIHIHESVPTYLDGTHRAAMDLQPTSLG</sequence>
<gene>
    <name evidence="2" type="ORF">GCM10023213_48810</name>
</gene>
<comment type="caution">
    <text evidence="2">The sequence shown here is derived from an EMBL/GenBank/DDBJ whole genome shotgun (WGS) entry which is preliminary data.</text>
</comment>
<evidence type="ECO:0000259" key="1">
    <source>
        <dbReference type="Pfam" id="PF13474"/>
    </source>
</evidence>
<evidence type="ECO:0000313" key="3">
    <source>
        <dbReference type="Proteomes" id="UP001499852"/>
    </source>
</evidence>